<dbReference type="SUPFAM" id="SSF52540">
    <property type="entry name" value="P-loop containing nucleoside triphosphate hydrolases"/>
    <property type="match status" value="1"/>
</dbReference>
<dbReference type="Proteomes" id="UP000000346">
    <property type="component" value="Chromosome"/>
</dbReference>
<dbReference type="GO" id="GO:0005525">
    <property type="term" value="F:GTP binding"/>
    <property type="evidence" value="ECO:0007669"/>
    <property type="project" value="UniProtKB-KW"/>
</dbReference>
<dbReference type="PANTHER" id="PTHR21231">
    <property type="entry name" value="XPA-BINDING PROTEIN 1-RELATED"/>
    <property type="match status" value="1"/>
</dbReference>
<name>D9PZF9_ACIS3</name>
<sequence length="266" mass="29017">MALKFIVMVGPAGSGKSTLTMQLASAMESLGATVVKVNFDPAEDKPPYEPDVDVRDYVTAEEFMEKGLGPNGALVSAIDSLINHVDKVREEVEQFRPDYVIVDTPGQLEPFAYRVGGPLVLDALIQDDKAVTVFLMDSVFFESPADIVSILTLASSVNVRLRRPQVNVISKADLLSPEVVNNVLPMLHEEGYLEAAVRDSKVLSGTELNLSLSLARALYEAGYIGEILPVSAYDDVSLKELYGKVQEVLEGGDDYRIYDVDEDQGD</sequence>
<dbReference type="EMBL" id="CP001742">
    <property type="protein sequence ID" value="ADL18447.1"/>
    <property type="molecule type" value="Genomic_DNA"/>
</dbReference>
<feature type="domain" description="AAA+ ATPase" evidence="5">
    <location>
        <begin position="2"/>
        <end position="173"/>
    </location>
</feature>
<protein>
    <submittedName>
        <fullName evidence="6">Putative ATP/GTP-binding protein</fullName>
    </submittedName>
</protein>
<dbReference type="HOGENOM" id="CLU_037460_3_0_2"/>
<evidence type="ECO:0000256" key="1">
    <source>
        <dbReference type="ARBA" id="ARBA00005290"/>
    </source>
</evidence>
<dbReference type="GO" id="GO:0003924">
    <property type="term" value="F:GTPase activity"/>
    <property type="evidence" value="ECO:0007669"/>
    <property type="project" value="TreeGrafter"/>
</dbReference>
<dbReference type="InParanoid" id="D9PZF9"/>
<gene>
    <name evidence="6" type="ordered locus">ASAC_0039</name>
</gene>
<dbReference type="InterPro" id="IPR004130">
    <property type="entry name" value="Gpn"/>
</dbReference>
<evidence type="ECO:0000256" key="3">
    <source>
        <dbReference type="ARBA" id="ARBA00022801"/>
    </source>
</evidence>
<organism evidence="6 7">
    <name type="scientific">Acidilobus saccharovorans (strain DSM 16705 / JCM 18335 / VKM B-2471 / 345-15)</name>
    <dbReference type="NCBI Taxonomy" id="666510"/>
    <lineage>
        <taxon>Archaea</taxon>
        <taxon>Thermoproteota</taxon>
        <taxon>Thermoprotei</taxon>
        <taxon>Acidilobales</taxon>
        <taxon>Acidilobaceae</taxon>
        <taxon>Acidilobus</taxon>
    </lineage>
</organism>
<dbReference type="KEGG" id="asc:ASAC_0039"/>
<keyword evidence="3" id="KW-0378">Hydrolase</keyword>
<evidence type="ECO:0000259" key="5">
    <source>
        <dbReference type="SMART" id="SM00382"/>
    </source>
</evidence>
<dbReference type="Gene3D" id="3.40.50.300">
    <property type="entry name" value="P-loop containing nucleotide triphosphate hydrolases"/>
    <property type="match status" value="1"/>
</dbReference>
<dbReference type="AlphaFoldDB" id="D9PZF9"/>
<dbReference type="eggNOG" id="arCOG01225">
    <property type="taxonomic scope" value="Archaea"/>
</dbReference>
<evidence type="ECO:0000256" key="2">
    <source>
        <dbReference type="ARBA" id="ARBA00022741"/>
    </source>
</evidence>
<dbReference type="FunCoup" id="D9PZF9">
    <property type="interactions" value="109"/>
</dbReference>
<evidence type="ECO:0000313" key="7">
    <source>
        <dbReference type="Proteomes" id="UP000000346"/>
    </source>
</evidence>
<comment type="similarity">
    <text evidence="1">Belongs to the GPN-loop GTPase family.</text>
</comment>
<keyword evidence="7" id="KW-1185">Reference proteome</keyword>
<dbReference type="InterPro" id="IPR003593">
    <property type="entry name" value="AAA+_ATPase"/>
</dbReference>
<keyword evidence="4" id="KW-0342">GTP-binding</keyword>
<evidence type="ECO:0000313" key="6">
    <source>
        <dbReference type="EMBL" id="ADL18447.1"/>
    </source>
</evidence>
<evidence type="ECO:0000256" key="4">
    <source>
        <dbReference type="ARBA" id="ARBA00023134"/>
    </source>
</evidence>
<dbReference type="Pfam" id="PF03029">
    <property type="entry name" value="ATP_bind_1"/>
    <property type="match status" value="1"/>
</dbReference>
<keyword evidence="2" id="KW-0547">Nucleotide-binding</keyword>
<proteinExistence type="inferred from homology"/>
<dbReference type="InterPro" id="IPR027417">
    <property type="entry name" value="P-loop_NTPase"/>
</dbReference>
<dbReference type="SMART" id="SM00382">
    <property type="entry name" value="AAA"/>
    <property type="match status" value="1"/>
</dbReference>
<dbReference type="PANTHER" id="PTHR21231:SF8">
    <property type="entry name" value="GPN-LOOP GTPASE 1"/>
    <property type="match status" value="1"/>
</dbReference>
<accession>D9PZF9</accession>
<reference evidence="6 7" key="1">
    <citation type="journal article" date="2010" name="Appl. Environ. Microbiol.">
        <title>The genome sequence of the crenarchaeon Acidilobus saccharovorans supports a new order, Acidilobales, and suggests an important ecological role in terrestrial acidic hot springs.</title>
        <authorList>
            <person name="Mardanov A.V."/>
            <person name="Svetlitchnyi V.A."/>
            <person name="Beletsky A.V."/>
            <person name="Prokofeva M.I."/>
            <person name="Bonch-Osmolovskaya E.A."/>
            <person name="Ravin N.V."/>
            <person name="Skryabin K.G."/>
        </authorList>
    </citation>
    <scope>NUCLEOTIDE SEQUENCE [LARGE SCALE GENOMIC DNA]</scope>
    <source>
        <strain evidence="7">DSM 16705 / JCM 18335 / VKM B-2471 / 345-15</strain>
    </source>
</reference>
<dbReference type="STRING" id="666510.ASAC_0039"/>
<dbReference type="NCBIfam" id="NF010340">
    <property type="entry name" value="PRK13768.1-2"/>
    <property type="match status" value="1"/>
</dbReference>